<evidence type="ECO:0000313" key="3">
    <source>
        <dbReference type="EMBL" id="THV01719.1"/>
    </source>
</evidence>
<dbReference type="Proteomes" id="UP000297245">
    <property type="component" value="Unassembled WGS sequence"/>
</dbReference>
<proteinExistence type="predicted"/>
<dbReference type="EMBL" id="ML179085">
    <property type="protein sequence ID" value="THV01719.1"/>
    <property type="molecule type" value="Genomic_DNA"/>
</dbReference>
<gene>
    <name evidence="3" type="ORF">K435DRAFT_793062</name>
    <name evidence="2" type="ORF">K435DRAFT_795010</name>
</gene>
<accession>A0A4V4HGL9</accession>
<dbReference type="EMBL" id="ML179121">
    <property type="protein sequence ID" value="THU99375.1"/>
    <property type="molecule type" value="Genomic_DNA"/>
</dbReference>
<evidence type="ECO:0000256" key="1">
    <source>
        <dbReference type="SAM" id="MobiDB-lite"/>
    </source>
</evidence>
<name>A0A4V4HGL9_DENBC</name>
<feature type="region of interest" description="Disordered" evidence="1">
    <location>
        <begin position="234"/>
        <end position="256"/>
    </location>
</feature>
<evidence type="ECO:0000313" key="4">
    <source>
        <dbReference type="Proteomes" id="UP000297245"/>
    </source>
</evidence>
<dbReference type="AlphaFoldDB" id="A0A4V4HGL9"/>
<keyword evidence="4" id="KW-1185">Reference proteome</keyword>
<evidence type="ECO:0000313" key="2">
    <source>
        <dbReference type="EMBL" id="THU99375.1"/>
    </source>
</evidence>
<reference evidence="2 4" key="1">
    <citation type="journal article" date="2019" name="Nat. Ecol. Evol.">
        <title>Megaphylogeny resolves global patterns of mushroom evolution.</title>
        <authorList>
            <person name="Varga T."/>
            <person name="Krizsan K."/>
            <person name="Foldi C."/>
            <person name="Dima B."/>
            <person name="Sanchez-Garcia M."/>
            <person name="Sanchez-Ramirez S."/>
            <person name="Szollosi G.J."/>
            <person name="Szarkandi J.G."/>
            <person name="Papp V."/>
            <person name="Albert L."/>
            <person name="Andreopoulos W."/>
            <person name="Angelini C."/>
            <person name="Antonin V."/>
            <person name="Barry K.W."/>
            <person name="Bougher N.L."/>
            <person name="Buchanan P."/>
            <person name="Buyck B."/>
            <person name="Bense V."/>
            <person name="Catcheside P."/>
            <person name="Chovatia M."/>
            <person name="Cooper J."/>
            <person name="Damon W."/>
            <person name="Desjardin D."/>
            <person name="Finy P."/>
            <person name="Geml J."/>
            <person name="Haridas S."/>
            <person name="Hughes K."/>
            <person name="Justo A."/>
            <person name="Karasinski D."/>
            <person name="Kautmanova I."/>
            <person name="Kiss B."/>
            <person name="Kocsube S."/>
            <person name="Kotiranta H."/>
            <person name="LaButti K.M."/>
            <person name="Lechner B.E."/>
            <person name="Liimatainen K."/>
            <person name="Lipzen A."/>
            <person name="Lukacs Z."/>
            <person name="Mihaltcheva S."/>
            <person name="Morgado L.N."/>
            <person name="Niskanen T."/>
            <person name="Noordeloos M.E."/>
            <person name="Ohm R.A."/>
            <person name="Ortiz-Santana B."/>
            <person name="Ovrebo C."/>
            <person name="Racz N."/>
            <person name="Riley R."/>
            <person name="Savchenko A."/>
            <person name="Shiryaev A."/>
            <person name="Soop K."/>
            <person name="Spirin V."/>
            <person name="Szebenyi C."/>
            <person name="Tomsovsky M."/>
            <person name="Tulloss R.E."/>
            <person name="Uehling J."/>
            <person name="Grigoriev I.V."/>
            <person name="Vagvolgyi C."/>
            <person name="Papp T."/>
            <person name="Martin F.M."/>
            <person name="Miettinen O."/>
            <person name="Hibbett D.S."/>
            <person name="Nagy L.G."/>
        </authorList>
    </citation>
    <scope>NUCLEOTIDE SEQUENCE [LARGE SCALE GENOMIC DNA]</scope>
    <source>
        <strain evidence="2 4">CBS 962.96</strain>
    </source>
</reference>
<sequence>MKDFFDFFEAQKADTHILHQQDSKQTFPRPRMFVEETYDNALARQLIFLKPVSKFSPSRESDRKISPRVLWSRTFRMTKNFFVLDALFLSTSINCVWKMTILIFDQAHLSSVALAKGYTNQVRTKACGNGSASSVKDNFGTEPQAINFFGLSRAGDAKEVRARKKTGKKGSADVRNGLAIKSCADTTSLRTSGWWLLDEEPIYCPGHEISFGGFLSGTGVAASVLDMPDKGPTHHIMREPNPSHSGISFPGTPDHL</sequence>
<protein>
    <submittedName>
        <fullName evidence="2">Uncharacterized protein</fullName>
    </submittedName>
</protein>
<organism evidence="2 4">
    <name type="scientific">Dendrothele bispora (strain CBS 962.96)</name>
    <dbReference type="NCBI Taxonomy" id="1314807"/>
    <lineage>
        <taxon>Eukaryota</taxon>
        <taxon>Fungi</taxon>
        <taxon>Dikarya</taxon>
        <taxon>Basidiomycota</taxon>
        <taxon>Agaricomycotina</taxon>
        <taxon>Agaricomycetes</taxon>
        <taxon>Agaricomycetidae</taxon>
        <taxon>Agaricales</taxon>
        <taxon>Agaricales incertae sedis</taxon>
        <taxon>Dendrothele</taxon>
    </lineage>
</organism>